<organism evidence="1 2">
    <name type="scientific">Herbiconiux daphne</name>
    <dbReference type="NCBI Taxonomy" id="2970914"/>
    <lineage>
        <taxon>Bacteria</taxon>
        <taxon>Bacillati</taxon>
        <taxon>Actinomycetota</taxon>
        <taxon>Actinomycetes</taxon>
        <taxon>Micrococcales</taxon>
        <taxon>Microbacteriaceae</taxon>
        <taxon>Herbiconiux</taxon>
    </lineage>
</organism>
<keyword evidence="2" id="KW-1185">Reference proteome</keyword>
<dbReference type="RefSeq" id="WP_259542557.1">
    <property type="nucleotide sequence ID" value="NZ_JANLCJ010000047.1"/>
</dbReference>
<protein>
    <recommendedName>
        <fullName evidence="3">Antitoxin</fullName>
    </recommendedName>
</protein>
<name>A0ABT2H9H8_9MICO</name>
<accession>A0ABT2H9H8</accession>
<dbReference type="EMBL" id="JANLCJ010000047">
    <property type="protein sequence ID" value="MCS5736527.1"/>
    <property type="molecule type" value="Genomic_DNA"/>
</dbReference>
<evidence type="ECO:0000313" key="2">
    <source>
        <dbReference type="Proteomes" id="UP001165586"/>
    </source>
</evidence>
<gene>
    <name evidence="1" type="ORF">N1032_22605</name>
</gene>
<evidence type="ECO:0008006" key="3">
    <source>
        <dbReference type="Google" id="ProtNLM"/>
    </source>
</evidence>
<evidence type="ECO:0000313" key="1">
    <source>
        <dbReference type="EMBL" id="MCS5736527.1"/>
    </source>
</evidence>
<dbReference type="Proteomes" id="UP001165586">
    <property type="component" value="Unassembled WGS sequence"/>
</dbReference>
<reference evidence="1" key="1">
    <citation type="submission" date="2022-08" db="EMBL/GenBank/DDBJ databases">
        <authorList>
            <person name="Deng Y."/>
            <person name="Han X.-F."/>
            <person name="Zhang Y.-Q."/>
        </authorList>
    </citation>
    <scope>NUCLEOTIDE SEQUENCE</scope>
    <source>
        <strain evidence="1">CPCC 203386</strain>
    </source>
</reference>
<proteinExistence type="predicted"/>
<sequence length="83" mass="8850">MRTSINRAARLATRVALGGLYKQAYMAKVTPKLAEQASKMATKQAAGKFAGEAVAKAKLDAYIATTTAKEFSRLESKALGRSN</sequence>
<comment type="caution">
    <text evidence="1">The sequence shown here is derived from an EMBL/GenBank/DDBJ whole genome shotgun (WGS) entry which is preliminary data.</text>
</comment>